<gene>
    <name evidence="4" type="ORF">METUNv1_01998</name>
</gene>
<dbReference type="RefSeq" id="WP_008061234.1">
    <property type="nucleotide sequence ID" value="NZ_AFHG01000048.1"/>
</dbReference>
<feature type="compositionally biased region" description="Low complexity" evidence="1">
    <location>
        <begin position="104"/>
        <end position="151"/>
    </location>
</feature>
<dbReference type="InterPro" id="IPR052521">
    <property type="entry name" value="Cell_div_SPOR-domain"/>
</dbReference>
<dbReference type="SUPFAM" id="SSF110997">
    <property type="entry name" value="Sporulation related repeat"/>
    <property type="match status" value="1"/>
</dbReference>
<dbReference type="PANTHER" id="PTHR38687">
    <property type="entry name" value="CELL DIVISION PROTEIN DEDD-RELATED"/>
    <property type="match status" value="1"/>
</dbReference>
<dbReference type="Proteomes" id="UP000005019">
    <property type="component" value="Unassembled WGS sequence"/>
</dbReference>
<dbReference type="GO" id="GO:0032506">
    <property type="term" value="P:cytokinetic process"/>
    <property type="evidence" value="ECO:0007669"/>
    <property type="project" value="TreeGrafter"/>
</dbReference>
<dbReference type="GO" id="GO:0032153">
    <property type="term" value="C:cell division site"/>
    <property type="evidence" value="ECO:0007669"/>
    <property type="project" value="TreeGrafter"/>
</dbReference>
<dbReference type="AlphaFoldDB" id="F5RCJ4"/>
<dbReference type="Gene3D" id="3.30.70.1070">
    <property type="entry name" value="Sporulation related repeat"/>
    <property type="match status" value="1"/>
</dbReference>
<evidence type="ECO:0000259" key="3">
    <source>
        <dbReference type="PROSITE" id="PS51724"/>
    </source>
</evidence>
<dbReference type="InterPro" id="IPR007730">
    <property type="entry name" value="SPOR-like_dom"/>
</dbReference>
<dbReference type="eggNOG" id="COG3087">
    <property type="taxonomic scope" value="Bacteria"/>
</dbReference>
<comment type="caution">
    <text evidence="4">The sequence shown here is derived from an EMBL/GenBank/DDBJ whole genome shotgun (WGS) entry which is preliminary data.</text>
</comment>
<dbReference type="InterPro" id="IPR036680">
    <property type="entry name" value="SPOR-like_sf"/>
</dbReference>
<name>F5RCJ4_METUF</name>
<dbReference type="EMBL" id="AFHG01000048">
    <property type="protein sequence ID" value="EGK71774.1"/>
    <property type="molecule type" value="Genomic_DNA"/>
</dbReference>
<organism evidence="4 5">
    <name type="scientific">Methyloversatilis universalis (strain ATCC BAA-1314 / DSM 25237 / JCM 13912 / CCUG 52030 / FAM5)</name>
    <dbReference type="NCBI Taxonomy" id="1000565"/>
    <lineage>
        <taxon>Bacteria</taxon>
        <taxon>Pseudomonadati</taxon>
        <taxon>Pseudomonadota</taxon>
        <taxon>Betaproteobacteria</taxon>
        <taxon>Nitrosomonadales</taxon>
        <taxon>Sterolibacteriaceae</taxon>
        <taxon>Methyloversatilis</taxon>
    </lineage>
</organism>
<dbReference type="Pfam" id="PF05036">
    <property type="entry name" value="SPOR"/>
    <property type="match status" value="1"/>
</dbReference>
<evidence type="ECO:0000256" key="1">
    <source>
        <dbReference type="SAM" id="MobiDB-lite"/>
    </source>
</evidence>
<feature type="compositionally biased region" description="Basic and acidic residues" evidence="1">
    <location>
        <begin position="161"/>
        <end position="173"/>
    </location>
</feature>
<feature type="domain" description="SPOR" evidence="3">
    <location>
        <begin position="184"/>
        <end position="254"/>
    </location>
</feature>
<keyword evidence="2" id="KW-1133">Transmembrane helix</keyword>
<proteinExistence type="predicted"/>
<evidence type="ECO:0000313" key="5">
    <source>
        <dbReference type="Proteomes" id="UP000005019"/>
    </source>
</evidence>
<dbReference type="GO" id="GO:0042834">
    <property type="term" value="F:peptidoglycan binding"/>
    <property type="evidence" value="ECO:0007669"/>
    <property type="project" value="InterPro"/>
</dbReference>
<dbReference type="OrthoDB" id="5298834at2"/>
<keyword evidence="5" id="KW-1185">Reference proteome</keyword>
<dbReference type="STRING" id="1000565.METUNv1_01998"/>
<keyword evidence="2" id="KW-0812">Transmembrane</keyword>
<dbReference type="GO" id="GO:0030428">
    <property type="term" value="C:cell septum"/>
    <property type="evidence" value="ECO:0007669"/>
    <property type="project" value="TreeGrafter"/>
</dbReference>
<reference evidence="4 5" key="1">
    <citation type="journal article" date="2011" name="J. Bacteriol.">
        <title>Genome sequence of Methyloversatilis universalis FAM5T, a methylotrophic representative of the order Rhodocyclales.</title>
        <authorList>
            <person name="Kittichotirat W."/>
            <person name="Good N.M."/>
            <person name="Hall R."/>
            <person name="Bringel F."/>
            <person name="Lajus A."/>
            <person name="Medigue C."/>
            <person name="Smalley N.E."/>
            <person name="Beck D."/>
            <person name="Bumgarner R."/>
            <person name="Vuilleumier S."/>
            <person name="Kalyuzhnaya M.G."/>
        </authorList>
    </citation>
    <scope>NUCLEOTIDE SEQUENCE [LARGE SCALE GENOMIC DNA]</scope>
    <source>
        <strain evidence="5">ATCC BAA-1314 / JCM 13912 / FAM5</strain>
    </source>
</reference>
<feature type="transmembrane region" description="Helical" evidence="2">
    <location>
        <begin position="23"/>
        <end position="44"/>
    </location>
</feature>
<evidence type="ECO:0000256" key="2">
    <source>
        <dbReference type="SAM" id="Phobius"/>
    </source>
</evidence>
<protein>
    <submittedName>
        <fullName evidence="4">Sporulation related protein</fullName>
    </submittedName>
</protein>
<evidence type="ECO:0000313" key="4">
    <source>
        <dbReference type="EMBL" id="EGK71774.1"/>
    </source>
</evidence>
<sequence length="254" mass="25623">MSTTIRITARRDEAPAAEQRGVLLRRIVVAGVLIALLIGGLAVFDASRRSHDDEDDEAPAQAAVPTLPAPAAVSAVPPEETPAVSALPAALEDSPPPLPEGDAAEAAATPSASTTAEPAGTGAAKVLPHAQSAKVPAAAAEPAVPEATARPGAPVAVSEGADARRPSTDRAARAEPSAPPALTRSPAGGYVVQAGVFSHTANAEELRAKLALHGIPAQVETRVLVGPFRTRAEADRARAQMRALGLEGAPPVAR</sequence>
<feature type="region of interest" description="Disordered" evidence="1">
    <location>
        <begin position="89"/>
        <end position="187"/>
    </location>
</feature>
<accession>F5RCJ4</accession>
<dbReference type="PROSITE" id="PS51724">
    <property type="entry name" value="SPOR"/>
    <property type="match status" value="1"/>
</dbReference>
<keyword evidence="2" id="KW-0472">Membrane</keyword>
<dbReference type="PANTHER" id="PTHR38687:SF1">
    <property type="entry name" value="CELL DIVISION PROTEIN DEDD"/>
    <property type="match status" value="1"/>
</dbReference>